<evidence type="ECO:0000256" key="1">
    <source>
        <dbReference type="ARBA" id="ARBA00022490"/>
    </source>
</evidence>
<feature type="binding site" evidence="8">
    <location>
        <position position="251"/>
    </location>
    <ligand>
        <name>Mg(2+)</name>
        <dbReference type="ChEBI" id="CHEBI:18420"/>
    </ligand>
</feature>
<keyword evidence="1 6" id="KW-0963">Cytoplasm</keyword>
<dbReference type="PRINTS" id="PR00326">
    <property type="entry name" value="GTP1OBG"/>
</dbReference>
<dbReference type="Gene3D" id="3.40.50.11060">
    <property type="entry name" value="GTPase HflX, N-terminal domain"/>
    <property type="match status" value="1"/>
</dbReference>
<evidence type="ECO:0000256" key="9">
    <source>
        <dbReference type="SAM" id="Coils"/>
    </source>
</evidence>
<feature type="coiled-coil region" evidence="9">
    <location>
        <begin position="169"/>
        <end position="206"/>
    </location>
</feature>
<comment type="similarity">
    <text evidence="6">Belongs to the TRAFAC class OBG-HflX-like GTPase superfamily. HflX GTPase family.</text>
</comment>
<dbReference type="InterPro" id="IPR042108">
    <property type="entry name" value="GTPase_HflX_N_sf"/>
</dbReference>
<accession>A0A9W6LLE7</accession>
<keyword evidence="5 6" id="KW-0342">GTP-binding</keyword>
<feature type="binding site" evidence="7">
    <location>
        <begin position="271"/>
        <end position="274"/>
    </location>
    <ligand>
        <name>GTP</name>
        <dbReference type="ChEBI" id="CHEBI:37565"/>
    </ligand>
</feature>
<organism evidence="11 12">
    <name type="scientific">Propionigenium maris DSM 9537</name>
    <dbReference type="NCBI Taxonomy" id="1123000"/>
    <lineage>
        <taxon>Bacteria</taxon>
        <taxon>Fusobacteriati</taxon>
        <taxon>Fusobacteriota</taxon>
        <taxon>Fusobacteriia</taxon>
        <taxon>Fusobacteriales</taxon>
        <taxon>Fusobacteriaceae</taxon>
        <taxon>Propionigenium</taxon>
    </lineage>
</organism>
<proteinExistence type="inferred from homology"/>
<dbReference type="GO" id="GO:0043022">
    <property type="term" value="F:ribosome binding"/>
    <property type="evidence" value="ECO:0007669"/>
    <property type="project" value="TreeGrafter"/>
</dbReference>
<dbReference type="Pfam" id="PF13167">
    <property type="entry name" value="GTP-bdg_N"/>
    <property type="match status" value="1"/>
</dbReference>
<dbReference type="Pfam" id="PF01926">
    <property type="entry name" value="MMR_HSR1"/>
    <property type="match status" value="1"/>
</dbReference>
<evidence type="ECO:0000256" key="8">
    <source>
        <dbReference type="PIRSR" id="PIRSR006809-2"/>
    </source>
</evidence>
<protein>
    <recommendedName>
        <fullName evidence="6">GTPase HflX</fullName>
    </recommendedName>
    <alternativeName>
        <fullName evidence="6">GTP-binding protein HflX</fullName>
    </alternativeName>
</protein>
<dbReference type="InterPro" id="IPR025121">
    <property type="entry name" value="GTPase_HflX_N"/>
</dbReference>
<evidence type="ECO:0000259" key="10">
    <source>
        <dbReference type="PROSITE" id="PS51705"/>
    </source>
</evidence>
<dbReference type="Pfam" id="PF16360">
    <property type="entry name" value="GTP-bdg_M"/>
    <property type="match status" value="1"/>
</dbReference>
<dbReference type="PANTHER" id="PTHR10229:SF0">
    <property type="entry name" value="GTP-BINDING PROTEIN 6-RELATED"/>
    <property type="match status" value="1"/>
</dbReference>
<dbReference type="InterPro" id="IPR005225">
    <property type="entry name" value="Small_GTP-bd"/>
</dbReference>
<dbReference type="PIRSF" id="PIRSF006809">
    <property type="entry name" value="GTP-binding_hflX_prd"/>
    <property type="match status" value="1"/>
</dbReference>
<dbReference type="GO" id="GO:0005525">
    <property type="term" value="F:GTP binding"/>
    <property type="evidence" value="ECO:0007669"/>
    <property type="project" value="UniProtKB-UniRule"/>
</dbReference>
<dbReference type="EMBL" id="BSDY01000003">
    <property type="protein sequence ID" value="GLI55231.1"/>
    <property type="molecule type" value="Genomic_DNA"/>
</dbReference>
<evidence type="ECO:0000256" key="6">
    <source>
        <dbReference type="HAMAP-Rule" id="MF_00900"/>
    </source>
</evidence>
<evidence type="ECO:0000256" key="7">
    <source>
        <dbReference type="PIRSR" id="PIRSR006809-1"/>
    </source>
</evidence>
<dbReference type="RefSeq" id="WP_281833565.1">
    <property type="nucleotide sequence ID" value="NZ_BSDY01000003.1"/>
</dbReference>
<dbReference type="InterPro" id="IPR016496">
    <property type="entry name" value="GTPase_HflX"/>
</dbReference>
<keyword evidence="12" id="KW-1185">Reference proteome</keyword>
<dbReference type="GO" id="GO:0046872">
    <property type="term" value="F:metal ion binding"/>
    <property type="evidence" value="ECO:0007669"/>
    <property type="project" value="UniProtKB-KW"/>
</dbReference>
<dbReference type="SUPFAM" id="SSF52540">
    <property type="entry name" value="P-loop containing nucleoside triphosphate hydrolases"/>
    <property type="match status" value="1"/>
</dbReference>
<evidence type="ECO:0000256" key="3">
    <source>
        <dbReference type="ARBA" id="ARBA00022741"/>
    </source>
</evidence>
<keyword evidence="2 8" id="KW-0479">Metal-binding</keyword>
<evidence type="ECO:0000313" key="11">
    <source>
        <dbReference type="EMBL" id="GLI55231.1"/>
    </source>
</evidence>
<sequence length="439" mass="49664">MKGEVIKINFDENKVRGRAVLVALDMYRKKGEVTLEDSLNELAELAHAANFQVITTFTQSKDKPEPGTYLGKGKIEEIQAFVHGNGIDIIIFDDELGGIQIRNLNEIFETEIMDRTALILDIFASRATSKEGKLQVELASLKYQKPRLIGMGDKLSRTGAGIGTRGLGETKLELDRRNIEERITNVERALDEVKKQREVRRKQRKKSTTPSVALVGYTNAGKSTIMNLFMEMDEENPERTISPAKDMLFATLDPFHRKVKLRDNLEFILVDTVGFVSKLPHTLVEAFKSTLEEVEEADLLLYVTDIAREDAEHQLKVTRSVVEDLNTEGTPHLLVYNKIDKLDEETLEGRKSEDSENTMYISATERSGINELIDRIEGELFKGNKNLTLLIPFSRGDVSSYLLGNTKVISQEYTGEGLLITTSLKQEDQNRYKEFIVED</sequence>
<evidence type="ECO:0000313" key="12">
    <source>
        <dbReference type="Proteomes" id="UP001144471"/>
    </source>
</evidence>
<comment type="caution">
    <text evidence="11">The sequence shown here is derived from an EMBL/GenBank/DDBJ whole genome shotgun (WGS) entry which is preliminary data.</text>
</comment>
<feature type="binding site" evidence="7">
    <location>
        <begin position="249"/>
        <end position="253"/>
    </location>
    <ligand>
        <name>GTP</name>
        <dbReference type="ChEBI" id="CHEBI:37565"/>
    </ligand>
</feature>
<dbReference type="NCBIfam" id="TIGR03156">
    <property type="entry name" value="GTP_HflX"/>
    <property type="match status" value="1"/>
</dbReference>
<dbReference type="InterPro" id="IPR032305">
    <property type="entry name" value="GTP-bd_M"/>
</dbReference>
<evidence type="ECO:0000256" key="2">
    <source>
        <dbReference type="ARBA" id="ARBA00022723"/>
    </source>
</evidence>
<keyword evidence="9" id="KW-0175">Coiled coil</keyword>
<gene>
    <name evidence="6 11" type="primary">hflX</name>
    <name evidence="11" type="ORF">PM10SUCC1_07460</name>
</gene>
<dbReference type="NCBIfam" id="TIGR00231">
    <property type="entry name" value="small_GTP"/>
    <property type="match status" value="1"/>
</dbReference>
<feature type="binding site" evidence="7">
    <location>
        <begin position="216"/>
        <end position="223"/>
    </location>
    <ligand>
        <name>GTP</name>
        <dbReference type="ChEBI" id="CHEBI:37565"/>
    </ligand>
</feature>
<feature type="binding site" evidence="7">
    <location>
        <begin position="337"/>
        <end position="340"/>
    </location>
    <ligand>
        <name>GTP</name>
        <dbReference type="ChEBI" id="CHEBI:37565"/>
    </ligand>
</feature>
<dbReference type="PROSITE" id="PS51705">
    <property type="entry name" value="G_HFLX"/>
    <property type="match status" value="1"/>
</dbReference>
<dbReference type="GO" id="GO:0003924">
    <property type="term" value="F:GTPase activity"/>
    <property type="evidence" value="ECO:0007669"/>
    <property type="project" value="UniProtKB-UniRule"/>
</dbReference>
<feature type="domain" description="Hflx-type G" evidence="10">
    <location>
        <begin position="210"/>
        <end position="384"/>
    </location>
</feature>
<comment type="cofactor">
    <cofactor evidence="8">
        <name>Mg(2+)</name>
        <dbReference type="ChEBI" id="CHEBI:18420"/>
    </cofactor>
</comment>
<dbReference type="InterPro" id="IPR006073">
    <property type="entry name" value="GTP-bd"/>
</dbReference>
<comment type="subunit">
    <text evidence="6">Monomer. Associates with the 50S ribosomal subunit.</text>
</comment>
<dbReference type="PANTHER" id="PTHR10229">
    <property type="entry name" value="GTP-BINDING PROTEIN HFLX"/>
    <property type="match status" value="1"/>
</dbReference>
<dbReference type="GO" id="GO:0005737">
    <property type="term" value="C:cytoplasm"/>
    <property type="evidence" value="ECO:0007669"/>
    <property type="project" value="UniProtKB-SubCell"/>
</dbReference>
<keyword evidence="3 6" id="KW-0547">Nucleotide-binding</keyword>
<comment type="function">
    <text evidence="6">GTPase that associates with the 50S ribosomal subunit and may have a role during protein synthesis or ribosome biogenesis.</text>
</comment>
<dbReference type="Gene3D" id="3.40.50.300">
    <property type="entry name" value="P-loop containing nucleotide triphosphate hydrolases"/>
    <property type="match status" value="1"/>
</dbReference>
<reference evidence="11" key="1">
    <citation type="submission" date="2022-12" db="EMBL/GenBank/DDBJ databases">
        <title>Reference genome sequencing for broad-spectrum identification of bacterial and archaeal isolates by mass spectrometry.</title>
        <authorList>
            <person name="Sekiguchi Y."/>
            <person name="Tourlousse D.M."/>
        </authorList>
    </citation>
    <scope>NUCLEOTIDE SEQUENCE</scope>
    <source>
        <strain evidence="11">10succ1</strain>
    </source>
</reference>
<keyword evidence="4 8" id="KW-0460">Magnesium</keyword>
<dbReference type="InterPro" id="IPR027417">
    <property type="entry name" value="P-loop_NTPase"/>
</dbReference>
<evidence type="ECO:0000256" key="5">
    <source>
        <dbReference type="ARBA" id="ARBA00023134"/>
    </source>
</evidence>
<dbReference type="HAMAP" id="MF_00900">
    <property type="entry name" value="GTPase_HflX"/>
    <property type="match status" value="1"/>
</dbReference>
<dbReference type="FunFam" id="3.40.50.11060:FF:000001">
    <property type="entry name" value="GTPase HflX"/>
    <property type="match status" value="1"/>
</dbReference>
<feature type="binding site" evidence="7">
    <location>
        <begin position="362"/>
        <end position="364"/>
    </location>
    <ligand>
        <name>GTP</name>
        <dbReference type="ChEBI" id="CHEBI:37565"/>
    </ligand>
</feature>
<dbReference type="Gene3D" id="6.10.250.2860">
    <property type="match status" value="1"/>
</dbReference>
<dbReference type="Proteomes" id="UP001144471">
    <property type="component" value="Unassembled WGS sequence"/>
</dbReference>
<name>A0A9W6LLE7_9FUSO</name>
<feature type="binding site" evidence="8">
    <location>
        <position position="223"/>
    </location>
    <ligand>
        <name>Mg(2+)</name>
        <dbReference type="ChEBI" id="CHEBI:18420"/>
    </ligand>
</feature>
<comment type="subcellular location">
    <subcellularLocation>
        <location evidence="6">Cytoplasm</location>
    </subcellularLocation>
    <text evidence="6">May associate with membranes.</text>
</comment>
<dbReference type="CDD" id="cd01878">
    <property type="entry name" value="HflX"/>
    <property type="match status" value="1"/>
</dbReference>
<evidence type="ECO:0000256" key="4">
    <source>
        <dbReference type="ARBA" id="ARBA00022842"/>
    </source>
</evidence>
<dbReference type="InterPro" id="IPR030394">
    <property type="entry name" value="G_HFLX_dom"/>
</dbReference>
<dbReference type="AlphaFoldDB" id="A0A9W6LLE7"/>